<dbReference type="InterPro" id="IPR019734">
    <property type="entry name" value="TPR_rpt"/>
</dbReference>
<dbReference type="RefSeq" id="WP_173804789.1">
    <property type="nucleotide sequence ID" value="NZ_JABSNM010000005.1"/>
</dbReference>
<dbReference type="GO" id="GO:0008233">
    <property type="term" value="F:peptidase activity"/>
    <property type="evidence" value="ECO:0007669"/>
    <property type="project" value="UniProtKB-KW"/>
</dbReference>
<dbReference type="Gene3D" id="1.25.40.10">
    <property type="entry name" value="Tetratricopeptide repeat domain"/>
    <property type="match status" value="1"/>
</dbReference>
<dbReference type="PROSITE" id="PS51318">
    <property type="entry name" value="TAT"/>
    <property type="match status" value="1"/>
</dbReference>
<dbReference type="PANTHER" id="PTHR22726">
    <property type="entry name" value="METALLOENDOPEPTIDASE OMA1"/>
    <property type="match status" value="1"/>
</dbReference>
<comment type="cofactor">
    <cofactor evidence="1">
        <name>Zn(2+)</name>
        <dbReference type="ChEBI" id="CHEBI:29105"/>
    </cofactor>
</comment>
<keyword evidence="7" id="KW-0472">Membrane</keyword>
<dbReference type="Gene3D" id="3.30.2010.10">
    <property type="entry name" value="Metalloproteases ('zincins'), catalytic domain"/>
    <property type="match status" value="1"/>
</dbReference>
<keyword evidence="5" id="KW-0862">Zinc</keyword>
<evidence type="ECO:0000256" key="2">
    <source>
        <dbReference type="ARBA" id="ARBA00022670"/>
    </source>
</evidence>
<evidence type="ECO:0000259" key="8">
    <source>
        <dbReference type="Pfam" id="PF01435"/>
    </source>
</evidence>
<gene>
    <name evidence="9" type="ORF">HNQ01_001551</name>
</gene>
<reference evidence="9 10" key="1">
    <citation type="submission" date="2020-05" db="EMBL/GenBank/DDBJ databases">
        <title>Genomic Encyclopedia of Type Strains, Phase IV (KMG-V): Genome sequencing to study the core and pangenomes of soil and plant-associated prokaryotes.</title>
        <authorList>
            <person name="Whitman W."/>
        </authorList>
    </citation>
    <scope>NUCLEOTIDE SEQUENCE [LARGE SCALE GENOMIC DNA]</scope>
    <source>
        <strain evidence="9 10">C29</strain>
    </source>
</reference>
<keyword evidence="7" id="KW-0812">Transmembrane</keyword>
<evidence type="ECO:0000313" key="9">
    <source>
        <dbReference type="EMBL" id="NRT55821.1"/>
    </source>
</evidence>
<dbReference type="InterPro" id="IPR001915">
    <property type="entry name" value="Peptidase_M48"/>
</dbReference>
<name>A0ABX2G224_9BURK</name>
<dbReference type="InterPro" id="IPR051156">
    <property type="entry name" value="Mito/Outer_Membr_Metalloprot"/>
</dbReference>
<dbReference type="GO" id="GO:0006508">
    <property type="term" value="P:proteolysis"/>
    <property type="evidence" value="ECO:0007669"/>
    <property type="project" value="UniProtKB-KW"/>
</dbReference>
<evidence type="ECO:0000256" key="7">
    <source>
        <dbReference type="SAM" id="Phobius"/>
    </source>
</evidence>
<keyword evidence="6" id="KW-0482">Metalloprotease</keyword>
<keyword evidence="2 9" id="KW-0645">Protease</keyword>
<evidence type="ECO:0000256" key="4">
    <source>
        <dbReference type="ARBA" id="ARBA00022801"/>
    </source>
</evidence>
<proteinExistence type="predicted"/>
<dbReference type="SUPFAM" id="SSF48452">
    <property type="entry name" value="TPR-like"/>
    <property type="match status" value="1"/>
</dbReference>
<protein>
    <submittedName>
        <fullName evidence="9">Zn-dependent protease</fullName>
    </submittedName>
</protein>
<comment type="caution">
    <text evidence="9">The sequence shown here is derived from an EMBL/GenBank/DDBJ whole genome shotgun (WGS) entry which is preliminary data.</text>
</comment>
<evidence type="ECO:0000256" key="6">
    <source>
        <dbReference type="ARBA" id="ARBA00023049"/>
    </source>
</evidence>
<dbReference type="Pfam" id="PF01435">
    <property type="entry name" value="Peptidase_M48"/>
    <property type="match status" value="1"/>
</dbReference>
<feature type="domain" description="Peptidase M48" evidence="8">
    <location>
        <begin position="88"/>
        <end position="268"/>
    </location>
</feature>
<keyword evidence="10" id="KW-1185">Reference proteome</keyword>
<evidence type="ECO:0000256" key="3">
    <source>
        <dbReference type="ARBA" id="ARBA00022723"/>
    </source>
</evidence>
<evidence type="ECO:0000313" key="10">
    <source>
        <dbReference type="Proteomes" id="UP001516061"/>
    </source>
</evidence>
<dbReference type="EMBL" id="JABSNM010000005">
    <property type="protein sequence ID" value="NRT55821.1"/>
    <property type="molecule type" value="Genomic_DNA"/>
</dbReference>
<keyword evidence="3" id="KW-0479">Metal-binding</keyword>
<dbReference type="SMART" id="SM00028">
    <property type="entry name" value="TPR"/>
    <property type="match status" value="3"/>
</dbReference>
<dbReference type="Proteomes" id="UP001516061">
    <property type="component" value="Unassembled WGS sequence"/>
</dbReference>
<dbReference type="PANTHER" id="PTHR22726:SF1">
    <property type="entry name" value="METALLOENDOPEPTIDASE OMA1, MITOCHONDRIAL"/>
    <property type="match status" value="1"/>
</dbReference>
<evidence type="ECO:0000256" key="1">
    <source>
        <dbReference type="ARBA" id="ARBA00001947"/>
    </source>
</evidence>
<evidence type="ECO:0000256" key="5">
    <source>
        <dbReference type="ARBA" id="ARBA00022833"/>
    </source>
</evidence>
<feature type="transmembrane region" description="Helical" evidence="7">
    <location>
        <begin position="32"/>
        <end position="53"/>
    </location>
</feature>
<accession>A0ABX2G224</accession>
<sequence length="451" mass="48009">MTPTSRSPSPPACAHDALATRLRRNRLERRDLLWLLGAGTVAAALPGCAALPAGGAGEAQERQTDTQQAAWQFSQDLGAVQDDAVSDYIAQVGLALMARMPRQDLAYSGRVLNAHHDNAYTFPGGATGVTRGLLVDLQDEAELAALLGHELGHVNARHAGPSPGQTPMARAAATSLNAAAQNAAGSPPLGPGTQIGASALLPGYSREQERLADALGQAGMAAAGYPASGMVQLQQRLVARHRERPGLLETMFVSHPMSEERLERSRERAETLHAATLKAPARRERFMDSIASLRRIAPAIQACRNGELAMSRRAHAEAGEQFALALKTAPRDYAAHLRMAQCLQAQERPREALAVAETARAICPQEAQAHRLAAALHLGLREPGAALDALEQHDRVLPGDPGVLFMKAVALDGMGQGRRAAEHYARCLQVSRQGEAARFSAARLQSMGYTL</sequence>
<organism evidence="9 10">
    <name type="scientific">Sphaerotilus uruguayifluvii</name>
    <dbReference type="NCBI Taxonomy" id="2735897"/>
    <lineage>
        <taxon>Bacteria</taxon>
        <taxon>Pseudomonadati</taxon>
        <taxon>Pseudomonadota</taxon>
        <taxon>Betaproteobacteria</taxon>
        <taxon>Burkholderiales</taxon>
        <taxon>Sphaerotilaceae</taxon>
        <taxon>Sphaerotilus</taxon>
    </lineage>
</organism>
<keyword evidence="4" id="KW-0378">Hydrolase</keyword>
<dbReference type="InterPro" id="IPR011990">
    <property type="entry name" value="TPR-like_helical_dom_sf"/>
</dbReference>
<dbReference type="InterPro" id="IPR006311">
    <property type="entry name" value="TAT_signal"/>
</dbReference>
<keyword evidence="7" id="KW-1133">Transmembrane helix</keyword>